<name>A0A8S5RMU8_9VIRU</name>
<reference evidence="2" key="1">
    <citation type="journal article" date="2021" name="Proc. Natl. Acad. Sci. U.S.A.">
        <title>A Catalog of Tens of Thousands of Viruses from Human Metagenomes Reveals Hidden Associations with Chronic Diseases.</title>
        <authorList>
            <person name="Tisza M.J."/>
            <person name="Buck C.B."/>
        </authorList>
    </citation>
    <scope>NUCLEOTIDE SEQUENCE</scope>
    <source>
        <strain evidence="2">CtFlR8</strain>
    </source>
</reference>
<accession>A0A8S5RMU8</accession>
<proteinExistence type="predicted"/>
<evidence type="ECO:0000256" key="1">
    <source>
        <dbReference type="SAM" id="MobiDB-lite"/>
    </source>
</evidence>
<evidence type="ECO:0000313" key="2">
    <source>
        <dbReference type="EMBL" id="DAE32688.1"/>
    </source>
</evidence>
<feature type="compositionally biased region" description="Low complexity" evidence="1">
    <location>
        <begin position="139"/>
        <end position="151"/>
    </location>
</feature>
<dbReference type="EMBL" id="BK059128">
    <property type="protein sequence ID" value="DAE32688.1"/>
    <property type="molecule type" value="Genomic_DNA"/>
</dbReference>
<feature type="region of interest" description="Disordered" evidence="1">
    <location>
        <begin position="136"/>
        <end position="158"/>
    </location>
</feature>
<protein>
    <submittedName>
        <fullName evidence="2">Uncharacterized protein</fullName>
    </submittedName>
</protein>
<organism evidence="2">
    <name type="scientific">virus sp. ctFlR8</name>
    <dbReference type="NCBI Taxonomy" id="2825811"/>
    <lineage>
        <taxon>Viruses</taxon>
    </lineage>
</organism>
<sequence length="158" mass="18406">MPQPIMNPNYFNPQYRTPMYGQFMPQQEQFQPQQFMQQPQQNTVQMYGRIVPAQECIAPNEVPMDGNTAFFPKQDLSEIYAKSWGADGKIYTRLYKPFLDADPSNLPSETEKAKFDLSDEATAVFMKRFDELEQKIEQLKSSQSQRKTSQSQRKDDAE</sequence>